<protein>
    <submittedName>
        <fullName evidence="1">Uncharacterized protein</fullName>
    </submittedName>
</protein>
<accession>A0ABM7R7W8</accession>
<proteinExistence type="predicted"/>
<dbReference type="InterPro" id="IPR008979">
    <property type="entry name" value="Galactose-bd-like_sf"/>
</dbReference>
<name>A0ABM7R7W8_9BACT</name>
<dbReference type="RefSeq" id="WP_338687559.1">
    <property type="nucleotide sequence ID" value="NZ_AP024702.1"/>
</dbReference>
<dbReference type="Gene3D" id="2.60.40.3440">
    <property type="match status" value="1"/>
</dbReference>
<evidence type="ECO:0000313" key="1">
    <source>
        <dbReference type="EMBL" id="BCX46175.1"/>
    </source>
</evidence>
<reference evidence="1 2" key="1">
    <citation type="submission" date="2021-06" db="EMBL/GenBank/DDBJ databases">
        <title>Complete genome of Haloferula helveola possessing various polysaccharide degrading enzymes.</title>
        <authorList>
            <person name="Takami H."/>
            <person name="Huang C."/>
            <person name="Hamasaki K."/>
        </authorList>
    </citation>
    <scope>NUCLEOTIDE SEQUENCE [LARGE SCALE GENOMIC DNA]</scope>
    <source>
        <strain evidence="1 2">CN-1</strain>
    </source>
</reference>
<sequence length="684" mass="73679">MRIASIPLLTIAPFGYCHESHDHALPVPTPGPHASPEKRDVHEIKARALRLPAGLPQSFTTAIDIGNESLLLNLAKSQVLGPNSRCLVDDGSGNLKEIELQEDGSYLGHVIGHPEFAVSAVLTEMGMLATVVRPGREPILVEPAPGGGGVHLICEGSSGDHEATSQPAAILPPEIEASTGPITTVLAPVAGAAAPKSTATLPPTRVMDVLEFEIGAEISSKAFLADSAYKGKMEMAQASAQSLVGNLDARFLHSAGIKHRLGTVIIRTDSKTDPLRDRIHKGDVGGLNAFRDYWNKNPDKVGKTHDLAVYHVYYPPSGIAYVNTVGGGNRYALSCGRGATSWANGTIVHEFGHSWNLQHNNKSGFFYEARPRSNDGAGKPGGNDYHVSIMHGGGNHNIGRLATEEADCVFRARQARRRFGDPVKDPGPIRPFGYRDLATTETGKPVTLDVIANDYDCNNDVLDVQLLDTVSFKGGSIALSTGTGPGRRNEVVYTPPEAFTGRDFFHYSVVDATGRKDWGAVYVTVEGPSVVDLSRNSYHYDLGPSGSPVQNDWIAITPKTRGDIEWIFGNGSPPDARERGRKNGVNDINRDFVFGPDTTILRHKLTNGRWKITLNMGDLDDPHDAMQVRAEGTLLGDRVSAGAGKFPYVTGTVEVRDGTLDLEFSDQGGKDPNWVVTRLSIEKE</sequence>
<organism evidence="1 2">
    <name type="scientific">Haloferula helveola</name>
    <dbReference type="NCBI Taxonomy" id="490095"/>
    <lineage>
        <taxon>Bacteria</taxon>
        <taxon>Pseudomonadati</taxon>
        <taxon>Verrucomicrobiota</taxon>
        <taxon>Verrucomicrobiia</taxon>
        <taxon>Verrucomicrobiales</taxon>
        <taxon>Verrucomicrobiaceae</taxon>
        <taxon>Haloferula</taxon>
    </lineage>
</organism>
<dbReference type="Gene3D" id="3.40.390.10">
    <property type="entry name" value="Collagenase (Catalytic Domain)"/>
    <property type="match status" value="1"/>
</dbReference>
<dbReference type="Proteomes" id="UP001374893">
    <property type="component" value="Chromosome"/>
</dbReference>
<gene>
    <name evidence="1" type="ORF">HAHE_00830</name>
</gene>
<dbReference type="SUPFAM" id="SSF55486">
    <property type="entry name" value="Metalloproteases ('zincins'), catalytic domain"/>
    <property type="match status" value="1"/>
</dbReference>
<dbReference type="InterPro" id="IPR024079">
    <property type="entry name" value="MetalloPept_cat_dom_sf"/>
</dbReference>
<dbReference type="SUPFAM" id="SSF49785">
    <property type="entry name" value="Galactose-binding domain-like"/>
    <property type="match status" value="1"/>
</dbReference>
<evidence type="ECO:0000313" key="2">
    <source>
        <dbReference type="Proteomes" id="UP001374893"/>
    </source>
</evidence>
<dbReference type="EMBL" id="AP024702">
    <property type="protein sequence ID" value="BCX46175.1"/>
    <property type="molecule type" value="Genomic_DNA"/>
</dbReference>
<dbReference type="Pfam" id="PF17963">
    <property type="entry name" value="Big_9"/>
    <property type="match status" value="1"/>
</dbReference>
<keyword evidence="2" id="KW-1185">Reference proteome</keyword>
<dbReference type="Gene3D" id="2.60.120.430">
    <property type="entry name" value="Galactose-binding lectin"/>
    <property type="match status" value="1"/>
</dbReference>